<dbReference type="InterPro" id="IPR018673">
    <property type="entry name" value="DUF2141"/>
</dbReference>
<name>A0ABZ2RII7_ECTME</name>
<protein>
    <submittedName>
        <fullName evidence="2">DUF2141 domain-containing protein</fullName>
    </submittedName>
</protein>
<dbReference type="EMBL" id="CP148074">
    <property type="protein sequence ID" value="WXL26245.1"/>
    <property type="molecule type" value="Genomic_DNA"/>
</dbReference>
<proteinExistence type="predicted"/>
<evidence type="ECO:0000313" key="3">
    <source>
        <dbReference type="Proteomes" id="UP001476583"/>
    </source>
</evidence>
<feature type="compositionally biased region" description="Basic and acidic residues" evidence="1">
    <location>
        <begin position="73"/>
        <end position="83"/>
    </location>
</feature>
<evidence type="ECO:0000256" key="1">
    <source>
        <dbReference type="SAM" id="MobiDB-lite"/>
    </source>
</evidence>
<dbReference type="Proteomes" id="UP001476583">
    <property type="component" value="Chromosome"/>
</dbReference>
<organism evidence="2 3">
    <name type="scientific">Ectopseudomonas mendocina</name>
    <name type="common">Pseudomonas mendocina</name>
    <dbReference type="NCBI Taxonomy" id="300"/>
    <lineage>
        <taxon>Bacteria</taxon>
        <taxon>Pseudomonadati</taxon>
        <taxon>Pseudomonadota</taxon>
        <taxon>Gammaproteobacteria</taxon>
        <taxon>Pseudomonadales</taxon>
        <taxon>Pseudomonadaceae</taxon>
        <taxon>Ectopseudomonas</taxon>
    </lineage>
</organism>
<feature type="region of interest" description="Disordered" evidence="1">
    <location>
        <begin position="65"/>
        <end position="99"/>
    </location>
</feature>
<keyword evidence="3" id="KW-1185">Reference proteome</keyword>
<reference evidence="2 3" key="1">
    <citation type="submission" date="2024-03" db="EMBL/GenBank/DDBJ databases">
        <title>Complete genome of BD2.</title>
        <authorList>
            <person name="Cao G."/>
        </authorList>
    </citation>
    <scope>NUCLEOTIDE SEQUENCE [LARGE SCALE GENOMIC DNA]</scope>
    <source>
        <strain evidence="2 3">BD2</strain>
    </source>
</reference>
<evidence type="ECO:0000313" key="2">
    <source>
        <dbReference type="EMBL" id="WXL26245.1"/>
    </source>
</evidence>
<accession>A0ABZ2RII7</accession>
<sequence length="99" mass="10625">MAADETAWPTTPLQTATGQDSTLRFADIPAGVYAVQVYQDLNGNAKLDQSPRGLPLEPVGFSGNPALFNGKPSPDKARFEHGSADTPVSIRLRQSKKRS</sequence>
<gene>
    <name evidence="2" type="ORF">WG219_01805</name>
</gene>
<dbReference type="Pfam" id="PF09912">
    <property type="entry name" value="DUF2141"/>
    <property type="match status" value="1"/>
</dbReference>